<protein>
    <submittedName>
        <fullName evidence="6">Two component transcriptional regulator, LuxR family</fullName>
    </submittedName>
</protein>
<dbReference type="InterPro" id="IPR000792">
    <property type="entry name" value="Tscrpt_reg_LuxR_C"/>
</dbReference>
<dbReference type="PROSITE" id="PS50110">
    <property type="entry name" value="RESPONSE_REGULATORY"/>
    <property type="match status" value="1"/>
</dbReference>
<feature type="modified residue" description="4-aspartylphosphate" evidence="3">
    <location>
        <position position="60"/>
    </location>
</feature>
<feature type="domain" description="Response regulatory" evidence="5">
    <location>
        <begin position="9"/>
        <end position="125"/>
    </location>
</feature>
<dbReference type="Gene3D" id="1.10.10.10">
    <property type="entry name" value="Winged helix-like DNA-binding domain superfamily/Winged helix DNA-binding domain"/>
    <property type="match status" value="1"/>
</dbReference>
<dbReference type="RefSeq" id="WP_169792322.1">
    <property type="nucleotide sequence ID" value="NZ_CP013189.1"/>
</dbReference>
<keyword evidence="7" id="KW-1185">Reference proteome</keyword>
<dbReference type="InterPro" id="IPR036388">
    <property type="entry name" value="WH-like_DNA-bd_sf"/>
</dbReference>
<keyword evidence="1 3" id="KW-0597">Phosphoprotein</keyword>
<sequence>MMWSSDEASALVVEDNPDTRQWLVSCVKSAFPELRVEVAADLATALELIDGRLFDLALVDLGLPDGSGMDVIRALNRQEHTCYVVVATIYDDDKNLFSALKAGARGYILKDQDQDRIVGYLKGIKKNQPPMSAASSQRLIDHFNNKGSALSQVNLTPREIDVLCLIGKGYSVDVAASMLALSADTVKGYVKSIYAKLGVSNRSEVTLEAIRLGIIEAD</sequence>
<name>A0A0S2KFV9_9GAMM</name>
<reference evidence="6 7" key="1">
    <citation type="submission" date="2015-11" db="EMBL/GenBank/DDBJ databases">
        <authorList>
            <person name="Zhang Y."/>
            <person name="Guo Z."/>
        </authorList>
    </citation>
    <scope>NUCLEOTIDE SEQUENCE [LARGE SCALE GENOMIC DNA]</scope>
    <source>
        <strain evidence="6 7">KCTC 32221</strain>
    </source>
</reference>
<evidence type="ECO:0000256" key="1">
    <source>
        <dbReference type="ARBA" id="ARBA00022553"/>
    </source>
</evidence>
<dbReference type="Pfam" id="PF00196">
    <property type="entry name" value="GerE"/>
    <property type="match status" value="1"/>
</dbReference>
<dbReference type="KEGG" id="pspi:PS2015_2563"/>
<evidence type="ECO:0000259" key="4">
    <source>
        <dbReference type="PROSITE" id="PS50043"/>
    </source>
</evidence>
<gene>
    <name evidence="6" type="ORF">PS2015_2563</name>
</gene>
<dbReference type="SUPFAM" id="SSF46894">
    <property type="entry name" value="C-terminal effector domain of the bipartite response regulators"/>
    <property type="match status" value="1"/>
</dbReference>
<dbReference type="PROSITE" id="PS50043">
    <property type="entry name" value="HTH_LUXR_2"/>
    <property type="match status" value="1"/>
</dbReference>
<evidence type="ECO:0000313" key="6">
    <source>
        <dbReference type="EMBL" id="ALO47197.1"/>
    </source>
</evidence>
<keyword evidence="2" id="KW-0238">DNA-binding</keyword>
<dbReference type="PANTHER" id="PTHR43214:SF43">
    <property type="entry name" value="TWO-COMPONENT RESPONSE REGULATOR"/>
    <property type="match status" value="1"/>
</dbReference>
<dbReference type="EMBL" id="CP013189">
    <property type="protein sequence ID" value="ALO47197.1"/>
    <property type="molecule type" value="Genomic_DNA"/>
</dbReference>
<accession>A0A0S2KFV9</accession>
<dbReference type="SMART" id="SM00421">
    <property type="entry name" value="HTH_LUXR"/>
    <property type="match status" value="1"/>
</dbReference>
<dbReference type="SMART" id="SM00448">
    <property type="entry name" value="REC"/>
    <property type="match status" value="1"/>
</dbReference>
<proteinExistence type="predicted"/>
<dbReference type="GO" id="GO:0003677">
    <property type="term" value="F:DNA binding"/>
    <property type="evidence" value="ECO:0007669"/>
    <property type="project" value="UniProtKB-KW"/>
</dbReference>
<dbReference type="InterPro" id="IPR011006">
    <property type="entry name" value="CheY-like_superfamily"/>
</dbReference>
<dbReference type="Gene3D" id="3.40.50.2300">
    <property type="match status" value="1"/>
</dbReference>
<evidence type="ECO:0000259" key="5">
    <source>
        <dbReference type="PROSITE" id="PS50110"/>
    </source>
</evidence>
<dbReference type="SUPFAM" id="SSF52172">
    <property type="entry name" value="CheY-like"/>
    <property type="match status" value="1"/>
</dbReference>
<dbReference type="InterPro" id="IPR016032">
    <property type="entry name" value="Sig_transdc_resp-reg_C-effctor"/>
</dbReference>
<dbReference type="CDD" id="cd17535">
    <property type="entry name" value="REC_NarL-like"/>
    <property type="match status" value="1"/>
</dbReference>
<evidence type="ECO:0000256" key="3">
    <source>
        <dbReference type="PROSITE-ProRule" id="PRU00169"/>
    </source>
</evidence>
<dbReference type="InterPro" id="IPR058245">
    <property type="entry name" value="NreC/VraR/RcsB-like_REC"/>
</dbReference>
<dbReference type="GO" id="GO:0006355">
    <property type="term" value="P:regulation of DNA-templated transcription"/>
    <property type="evidence" value="ECO:0007669"/>
    <property type="project" value="InterPro"/>
</dbReference>
<feature type="domain" description="HTH luxR-type" evidence="4">
    <location>
        <begin position="148"/>
        <end position="213"/>
    </location>
</feature>
<dbReference type="InterPro" id="IPR001789">
    <property type="entry name" value="Sig_transdc_resp-reg_receiver"/>
</dbReference>
<organism evidence="6 7">
    <name type="scientific">Pseudohongiella spirulinae</name>
    <dbReference type="NCBI Taxonomy" id="1249552"/>
    <lineage>
        <taxon>Bacteria</taxon>
        <taxon>Pseudomonadati</taxon>
        <taxon>Pseudomonadota</taxon>
        <taxon>Gammaproteobacteria</taxon>
        <taxon>Pseudomonadales</taxon>
        <taxon>Pseudohongiellaceae</taxon>
        <taxon>Pseudohongiella</taxon>
    </lineage>
</organism>
<dbReference type="PANTHER" id="PTHR43214">
    <property type="entry name" value="TWO-COMPONENT RESPONSE REGULATOR"/>
    <property type="match status" value="1"/>
</dbReference>
<dbReference type="GO" id="GO:0000160">
    <property type="term" value="P:phosphorelay signal transduction system"/>
    <property type="evidence" value="ECO:0007669"/>
    <property type="project" value="InterPro"/>
</dbReference>
<dbReference type="AlphaFoldDB" id="A0A0S2KFV9"/>
<dbReference type="Proteomes" id="UP000065641">
    <property type="component" value="Chromosome"/>
</dbReference>
<evidence type="ECO:0000313" key="7">
    <source>
        <dbReference type="Proteomes" id="UP000065641"/>
    </source>
</evidence>
<dbReference type="PRINTS" id="PR00038">
    <property type="entry name" value="HTHLUXR"/>
</dbReference>
<dbReference type="STRING" id="1249552.PS2015_2563"/>
<dbReference type="Pfam" id="PF00072">
    <property type="entry name" value="Response_reg"/>
    <property type="match status" value="1"/>
</dbReference>
<dbReference type="CDD" id="cd06170">
    <property type="entry name" value="LuxR_C_like"/>
    <property type="match status" value="1"/>
</dbReference>
<evidence type="ECO:0000256" key="2">
    <source>
        <dbReference type="ARBA" id="ARBA00023125"/>
    </source>
</evidence>
<dbReference type="InterPro" id="IPR039420">
    <property type="entry name" value="WalR-like"/>
</dbReference>